<protein>
    <submittedName>
        <fullName evidence="1">Uncharacterized protein</fullName>
    </submittedName>
</protein>
<evidence type="ECO:0000313" key="1">
    <source>
        <dbReference type="EMBL" id="NGT89455.1"/>
    </source>
</evidence>
<name>A0A6G4ZD07_CLOPF</name>
<comment type="caution">
    <text evidence="1">The sequence shown here is derived from an EMBL/GenBank/DDBJ whole genome shotgun (WGS) entry which is preliminary data.</text>
</comment>
<dbReference type="RefSeq" id="WP_164792084.1">
    <property type="nucleotide sequence ID" value="NZ_JAALNF010000001.1"/>
</dbReference>
<reference evidence="1" key="1">
    <citation type="submission" date="2020-02" db="EMBL/GenBank/DDBJ databases">
        <title>Genomic Insights into the Phylogeny and Genetic Plasticity of the Human and Animal Enteric Pathogen Clostridium perfringens.</title>
        <authorList>
            <person name="Feng Y."/>
            <person name="Hu Y."/>
        </authorList>
    </citation>
    <scope>NUCLEOTIDE SEQUENCE</scope>
    <source>
        <strain evidence="1">CP-08</strain>
    </source>
</reference>
<organism evidence="1">
    <name type="scientific">Clostridium perfringens</name>
    <dbReference type="NCBI Taxonomy" id="1502"/>
    <lineage>
        <taxon>Bacteria</taxon>
        <taxon>Bacillati</taxon>
        <taxon>Bacillota</taxon>
        <taxon>Clostridia</taxon>
        <taxon>Eubacteriales</taxon>
        <taxon>Clostridiaceae</taxon>
        <taxon>Clostridium</taxon>
    </lineage>
</organism>
<sequence>MSTKDCFMKLYKAETEKEISELIKRLNMDNIKDWIPYGKNESNFSVIGNQSSNAERALIEKFTNCVDAVLMKKCYEMNLDPKGNNCPKSPSEALEVFFGLKNGDTSEITKEIERELGENILLMATNKDCMSTEKKSKSNPNMIIFDKGEGQTPNKLPDTILSLLKGNKKSIPFTQGNYNQGGSGALMYCGEKGYCLVISKRSVKIPDEFIDVDDNTREKWGWTLIRKEIRDDAKDPVYTYYAPNGQVPTIDEDELSLLPKELNNYESKKYLNYNGSCKGFIPYSEKVNCGTAIKLYNYKLAKKGPINGHLKYDLASYINDTYLPIRFVDCRKNKSSNSVYFRGFKKIIEENNIDEDNEKNGLVYNKIDVDFKIKEQEVLTHIYCCNKRPSSSLTASKLIEGSRAIKFCLGQQFQGGLTARFLNSAGLGAIQDLIIIIVEFPNISTEFRSNLFMTDRERLYDKAPKKAIEKNLKI</sequence>
<accession>A0A6G4ZD07</accession>
<dbReference type="AlphaFoldDB" id="A0A6G4ZD07"/>
<gene>
    <name evidence="1" type="ORF">G6Z02_04415</name>
</gene>
<dbReference type="EMBL" id="JAALNF010000001">
    <property type="protein sequence ID" value="NGT89455.1"/>
    <property type="molecule type" value="Genomic_DNA"/>
</dbReference>
<proteinExistence type="predicted"/>